<proteinExistence type="predicted"/>
<feature type="modified residue" description="4-aspartylphosphate" evidence="3">
    <location>
        <position position="57"/>
    </location>
</feature>
<evidence type="ECO:0000259" key="4">
    <source>
        <dbReference type="PROSITE" id="PS50110"/>
    </source>
</evidence>
<accession>A0A7V2SZX9</accession>
<feature type="domain" description="Response regulatory" evidence="4">
    <location>
        <begin position="8"/>
        <end position="123"/>
    </location>
</feature>
<dbReference type="AlphaFoldDB" id="A0A7V2SZX9"/>
<dbReference type="PANTHER" id="PTHR44591:SF14">
    <property type="entry name" value="PROTEIN PILG"/>
    <property type="match status" value="1"/>
</dbReference>
<evidence type="ECO:0000256" key="3">
    <source>
        <dbReference type="PROSITE-ProRule" id="PRU00169"/>
    </source>
</evidence>
<dbReference type="SMART" id="SM00448">
    <property type="entry name" value="REC"/>
    <property type="match status" value="1"/>
</dbReference>
<dbReference type="GO" id="GO:0000160">
    <property type="term" value="P:phosphorelay signal transduction system"/>
    <property type="evidence" value="ECO:0007669"/>
    <property type="project" value="UniProtKB-KW"/>
</dbReference>
<dbReference type="InterPro" id="IPR011006">
    <property type="entry name" value="CheY-like_superfamily"/>
</dbReference>
<dbReference type="PROSITE" id="PS50110">
    <property type="entry name" value="RESPONSE_REGULATORY"/>
    <property type="match status" value="1"/>
</dbReference>
<keyword evidence="2" id="KW-0902">Two-component regulatory system</keyword>
<organism evidence="5">
    <name type="scientific">Leucothrix mucor</name>
    <dbReference type="NCBI Taxonomy" id="45248"/>
    <lineage>
        <taxon>Bacteria</taxon>
        <taxon>Pseudomonadati</taxon>
        <taxon>Pseudomonadota</taxon>
        <taxon>Gammaproteobacteria</taxon>
        <taxon>Thiotrichales</taxon>
        <taxon>Thiotrichaceae</taxon>
        <taxon>Leucothrix</taxon>
    </lineage>
</organism>
<dbReference type="Gene3D" id="3.40.50.2300">
    <property type="match status" value="1"/>
</dbReference>
<dbReference type="Proteomes" id="UP000885750">
    <property type="component" value="Unassembled WGS sequence"/>
</dbReference>
<dbReference type="PANTHER" id="PTHR44591">
    <property type="entry name" value="STRESS RESPONSE REGULATOR PROTEIN 1"/>
    <property type="match status" value="1"/>
</dbReference>
<evidence type="ECO:0000313" key="5">
    <source>
        <dbReference type="EMBL" id="HFC92185.1"/>
    </source>
</evidence>
<evidence type="ECO:0000256" key="1">
    <source>
        <dbReference type="ARBA" id="ARBA00022553"/>
    </source>
</evidence>
<gene>
    <name evidence="5" type="ORF">ENJ51_05165</name>
</gene>
<sequence length="123" mass="13441">MLSSSIKNVLIADDSATDRKYLSLLLEDLQLNVTAVNSGNEAITTAETIQPDVILLDVIMKNGDGYHACRTIKRNDTTTNIPVIMISSKSNPVDKMWAEKLGASAYVTKPFTNDDLLKALQSI</sequence>
<name>A0A7V2SZX9_LEUMU</name>
<dbReference type="EMBL" id="DRMS01000195">
    <property type="protein sequence ID" value="HFC92185.1"/>
    <property type="molecule type" value="Genomic_DNA"/>
</dbReference>
<keyword evidence="1 3" id="KW-0597">Phosphoprotein</keyword>
<evidence type="ECO:0000256" key="2">
    <source>
        <dbReference type="ARBA" id="ARBA00023012"/>
    </source>
</evidence>
<reference evidence="5" key="1">
    <citation type="journal article" date="2020" name="mSystems">
        <title>Genome- and Community-Level Interaction Insights into Carbon Utilization and Element Cycling Functions of Hydrothermarchaeota in Hydrothermal Sediment.</title>
        <authorList>
            <person name="Zhou Z."/>
            <person name="Liu Y."/>
            <person name="Xu W."/>
            <person name="Pan J."/>
            <person name="Luo Z.H."/>
            <person name="Li M."/>
        </authorList>
    </citation>
    <scope>NUCLEOTIDE SEQUENCE [LARGE SCALE GENOMIC DNA]</scope>
    <source>
        <strain evidence="5">HyVt-493</strain>
    </source>
</reference>
<comment type="caution">
    <text evidence="5">The sequence shown here is derived from an EMBL/GenBank/DDBJ whole genome shotgun (WGS) entry which is preliminary data.</text>
</comment>
<dbReference type="InterPro" id="IPR050595">
    <property type="entry name" value="Bact_response_regulator"/>
</dbReference>
<dbReference type="SUPFAM" id="SSF52172">
    <property type="entry name" value="CheY-like"/>
    <property type="match status" value="1"/>
</dbReference>
<dbReference type="Pfam" id="PF00072">
    <property type="entry name" value="Response_reg"/>
    <property type="match status" value="1"/>
</dbReference>
<dbReference type="InterPro" id="IPR001789">
    <property type="entry name" value="Sig_transdc_resp-reg_receiver"/>
</dbReference>
<protein>
    <submittedName>
        <fullName evidence="5">Response regulator</fullName>
    </submittedName>
</protein>